<dbReference type="SUPFAM" id="SSF55785">
    <property type="entry name" value="PYP-like sensor domain (PAS domain)"/>
    <property type="match status" value="2"/>
</dbReference>
<keyword evidence="5" id="KW-1185">Reference proteome</keyword>
<evidence type="ECO:0000259" key="2">
    <source>
        <dbReference type="PROSITE" id="PS50112"/>
    </source>
</evidence>
<dbReference type="InterPro" id="IPR013767">
    <property type="entry name" value="PAS_fold"/>
</dbReference>
<name>A0ABV9Q1L1_9BACL</name>
<dbReference type="InterPro" id="IPR000644">
    <property type="entry name" value="CBS_dom"/>
</dbReference>
<evidence type="ECO:0000313" key="5">
    <source>
        <dbReference type="Proteomes" id="UP001596002"/>
    </source>
</evidence>
<evidence type="ECO:0000259" key="3">
    <source>
        <dbReference type="PROSITE" id="PS51371"/>
    </source>
</evidence>
<sequence>MILKDIMSPIRSCLLPSDSLRTAIRYMKESKFEIIPVTDESQRLIGVFTRPILYQILLDGLSLETPIRSCMKRDAVALPFDTPYEDIGEIVKDSKVGTGIVLDHDRRVMGLFTKTDMIMSLFRMSQSLKEQLEAVLHFTHLGAFVTDEEENILFVNEVLCKMLGKEPENLIGLPLRTVLPNIKFSPDLVKKSGRVQIGQIRTVMRLSRYTTINGHSGLIGLFQDVSDLEEMAEELEMVKKWQKLLDTTIEHAYDGLVMVNEKGEIIFLNRPMAELFGLDKEVCIGKPLKEVLPQLELIRALETGVAELSDVLESNGIRYLVQSIPVIQDGRIIGAIGKVLFRQLHEVRDVLRRLDVLENQVAYYKEQVKHVNSARFTFDHSDTGLVVCDADYGELIEEARSDLPAVEQVIVVGTPTVQRHLAYERILSDSEEEPDVVVHEHDDLEILYTSGTTGRPKGALFDHRRIMQVGIKMMAVLGLVTNDRLLHLAPLFHSAQLNLLLLPGFFLGTGHVIQRDFHPLETMKAIQEHKITFFFGVPAMYTYLLQVPNREQFDLSTVSRCAYGAAPMAPEIVKQSMEMFGTDQFYNLCGLTEAGPGGICLTPEDHKTKLGASGLTMFHTEARVVDDVDEDVPPGKVGELVLRGETLMKGYRWLTGKKT</sequence>
<feature type="domain" description="CBS" evidence="3">
    <location>
        <begin position="7"/>
        <end position="63"/>
    </location>
</feature>
<dbReference type="SUPFAM" id="SSF54631">
    <property type="entry name" value="CBS-domain pair"/>
    <property type="match status" value="1"/>
</dbReference>
<dbReference type="PROSITE" id="PS51371">
    <property type="entry name" value="CBS"/>
    <property type="match status" value="2"/>
</dbReference>
<dbReference type="Pfam" id="PF00571">
    <property type="entry name" value="CBS"/>
    <property type="match status" value="2"/>
</dbReference>
<dbReference type="InterPro" id="IPR000014">
    <property type="entry name" value="PAS"/>
</dbReference>
<dbReference type="Gene3D" id="3.30.450.20">
    <property type="entry name" value="PAS domain"/>
    <property type="match status" value="2"/>
</dbReference>
<organism evidence="4 5">
    <name type="scientific">Effusibacillus consociatus</name>
    <dbReference type="NCBI Taxonomy" id="1117041"/>
    <lineage>
        <taxon>Bacteria</taxon>
        <taxon>Bacillati</taxon>
        <taxon>Bacillota</taxon>
        <taxon>Bacilli</taxon>
        <taxon>Bacillales</taxon>
        <taxon>Alicyclobacillaceae</taxon>
        <taxon>Effusibacillus</taxon>
    </lineage>
</organism>
<dbReference type="InterPro" id="IPR000873">
    <property type="entry name" value="AMP-dep_synth/lig_dom"/>
</dbReference>
<dbReference type="SUPFAM" id="SSF56801">
    <property type="entry name" value="Acetyl-CoA synthetase-like"/>
    <property type="match status" value="1"/>
</dbReference>
<dbReference type="Pfam" id="PF00989">
    <property type="entry name" value="PAS"/>
    <property type="match status" value="2"/>
</dbReference>
<dbReference type="CDD" id="cd00130">
    <property type="entry name" value="PAS"/>
    <property type="match status" value="2"/>
</dbReference>
<dbReference type="CDD" id="cd02205">
    <property type="entry name" value="CBS_pair_SF"/>
    <property type="match status" value="1"/>
</dbReference>
<comment type="caution">
    <text evidence="4">The sequence shown here is derived from an EMBL/GenBank/DDBJ whole genome shotgun (WGS) entry which is preliminary data.</text>
</comment>
<reference evidence="5" key="1">
    <citation type="journal article" date="2019" name="Int. J. Syst. Evol. Microbiol.">
        <title>The Global Catalogue of Microorganisms (GCM) 10K type strain sequencing project: providing services to taxonomists for standard genome sequencing and annotation.</title>
        <authorList>
            <consortium name="The Broad Institute Genomics Platform"/>
            <consortium name="The Broad Institute Genome Sequencing Center for Infectious Disease"/>
            <person name="Wu L."/>
            <person name="Ma J."/>
        </authorList>
    </citation>
    <scope>NUCLEOTIDE SEQUENCE [LARGE SCALE GENOMIC DNA]</scope>
    <source>
        <strain evidence="5">WYCCWR 12678</strain>
    </source>
</reference>
<feature type="domain" description="PAS" evidence="2">
    <location>
        <begin position="128"/>
        <end position="172"/>
    </location>
</feature>
<protein>
    <submittedName>
        <fullName evidence="4">AMP-binding protein</fullName>
    </submittedName>
</protein>
<dbReference type="Pfam" id="PF00501">
    <property type="entry name" value="AMP-binding"/>
    <property type="match status" value="1"/>
</dbReference>
<dbReference type="PANTHER" id="PTHR24096">
    <property type="entry name" value="LONG-CHAIN-FATTY-ACID--COA LIGASE"/>
    <property type="match status" value="1"/>
</dbReference>
<dbReference type="PROSITE" id="PS00455">
    <property type="entry name" value="AMP_BINDING"/>
    <property type="match status" value="1"/>
</dbReference>
<dbReference type="InterPro" id="IPR020845">
    <property type="entry name" value="AMP-binding_CS"/>
</dbReference>
<feature type="domain" description="PAS" evidence="2">
    <location>
        <begin position="241"/>
        <end position="315"/>
    </location>
</feature>
<dbReference type="Gene3D" id="3.40.50.980">
    <property type="match status" value="2"/>
</dbReference>
<dbReference type="PROSITE" id="PS50112">
    <property type="entry name" value="PAS"/>
    <property type="match status" value="2"/>
</dbReference>
<dbReference type="EMBL" id="JBHSHC010000090">
    <property type="protein sequence ID" value="MFC4767823.1"/>
    <property type="molecule type" value="Genomic_DNA"/>
</dbReference>
<dbReference type="Gene3D" id="3.10.580.10">
    <property type="entry name" value="CBS-domain"/>
    <property type="match status" value="1"/>
</dbReference>
<evidence type="ECO:0000313" key="4">
    <source>
        <dbReference type="EMBL" id="MFC4767823.1"/>
    </source>
</evidence>
<dbReference type="PANTHER" id="PTHR24096:SF267">
    <property type="entry name" value="MALONATE--COA LIGASE ACSF3, MITOCHONDRIAL"/>
    <property type="match status" value="1"/>
</dbReference>
<dbReference type="SMART" id="SM00091">
    <property type="entry name" value="PAS"/>
    <property type="match status" value="2"/>
</dbReference>
<dbReference type="Proteomes" id="UP001596002">
    <property type="component" value="Unassembled WGS sequence"/>
</dbReference>
<accession>A0ABV9Q1L1</accession>
<gene>
    <name evidence="4" type="ORF">ACFO8Q_10685</name>
</gene>
<dbReference type="Gene3D" id="2.30.38.10">
    <property type="entry name" value="Luciferase, Domain 3"/>
    <property type="match status" value="1"/>
</dbReference>
<dbReference type="InterPro" id="IPR035965">
    <property type="entry name" value="PAS-like_dom_sf"/>
</dbReference>
<evidence type="ECO:0000256" key="1">
    <source>
        <dbReference type="PROSITE-ProRule" id="PRU00703"/>
    </source>
</evidence>
<dbReference type="NCBIfam" id="TIGR00229">
    <property type="entry name" value="sensory_box"/>
    <property type="match status" value="2"/>
</dbReference>
<dbReference type="InterPro" id="IPR046342">
    <property type="entry name" value="CBS_dom_sf"/>
</dbReference>
<dbReference type="RefSeq" id="WP_380025744.1">
    <property type="nucleotide sequence ID" value="NZ_JBHSHC010000090.1"/>
</dbReference>
<feature type="domain" description="CBS" evidence="3">
    <location>
        <begin position="71"/>
        <end position="130"/>
    </location>
</feature>
<keyword evidence="1" id="KW-0129">CBS domain</keyword>
<proteinExistence type="predicted"/>